<feature type="domain" description="Hypervirulence associated protein TUDOR" evidence="2">
    <location>
        <begin position="9"/>
        <end position="67"/>
    </location>
</feature>
<gene>
    <name evidence="3" type="ORF">GCM10009422_02190</name>
</gene>
<reference evidence="3 4" key="1">
    <citation type="journal article" date="2019" name="Int. J. Syst. Evol. Microbiol.">
        <title>The Global Catalogue of Microorganisms (GCM) 10K type strain sequencing project: providing services to taxonomists for standard genome sequencing and annotation.</title>
        <authorList>
            <consortium name="The Broad Institute Genomics Platform"/>
            <consortium name="The Broad Institute Genome Sequencing Center for Infectious Disease"/>
            <person name="Wu L."/>
            <person name="Ma J."/>
        </authorList>
    </citation>
    <scope>NUCLEOTIDE SEQUENCE [LARGE SCALE GENOMIC DNA]</scope>
    <source>
        <strain evidence="3 4">JCM 12928</strain>
    </source>
</reference>
<dbReference type="InterPro" id="IPR021331">
    <property type="entry name" value="Hva1_TUDOR"/>
</dbReference>
<evidence type="ECO:0000256" key="1">
    <source>
        <dbReference type="SAM" id="MobiDB-lite"/>
    </source>
</evidence>
<evidence type="ECO:0000313" key="4">
    <source>
        <dbReference type="Proteomes" id="UP001501352"/>
    </source>
</evidence>
<dbReference type="EMBL" id="BAAAGA010000001">
    <property type="protein sequence ID" value="GAA0610911.1"/>
    <property type="molecule type" value="Genomic_DNA"/>
</dbReference>
<dbReference type="Proteomes" id="UP001501352">
    <property type="component" value="Unassembled WGS sequence"/>
</dbReference>
<accession>A0ABN1GH21</accession>
<feature type="compositionally biased region" description="Basic and acidic residues" evidence="1">
    <location>
        <begin position="1"/>
        <end position="16"/>
    </location>
</feature>
<feature type="region of interest" description="Disordered" evidence="1">
    <location>
        <begin position="1"/>
        <end position="41"/>
    </location>
</feature>
<dbReference type="Pfam" id="PF11160">
    <property type="entry name" value="Hva1_TUDOR"/>
    <property type="match status" value="1"/>
</dbReference>
<proteinExistence type="predicted"/>
<evidence type="ECO:0000259" key="2">
    <source>
        <dbReference type="Pfam" id="PF11160"/>
    </source>
</evidence>
<keyword evidence="4" id="KW-1185">Reference proteome</keyword>
<sequence>MSEKSFRPGDRVKWEHSQGTSTGKVVRKVTSPTRIQDHKVAASADNPEYIVESGKTGARAAHKPSALRKA</sequence>
<organism evidence="3 4">
    <name type="scientific">Brevundimonas kwangchunensis</name>
    <dbReference type="NCBI Taxonomy" id="322163"/>
    <lineage>
        <taxon>Bacteria</taxon>
        <taxon>Pseudomonadati</taxon>
        <taxon>Pseudomonadota</taxon>
        <taxon>Alphaproteobacteria</taxon>
        <taxon>Caulobacterales</taxon>
        <taxon>Caulobacteraceae</taxon>
        <taxon>Brevundimonas</taxon>
    </lineage>
</organism>
<dbReference type="RefSeq" id="WP_343789054.1">
    <property type="nucleotide sequence ID" value="NZ_BAAAGA010000001.1"/>
</dbReference>
<evidence type="ECO:0000313" key="3">
    <source>
        <dbReference type="EMBL" id="GAA0610911.1"/>
    </source>
</evidence>
<comment type="caution">
    <text evidence="3">The sequence shown here is derived from an EMBL/GenBank/DDBJ whole genome shotgun (WGS) entry which is preliminary data.</text>
</comment>
<protein>
    <submittedName>
        <fullName evidence="3">DUF2945 domain-containing protein</fullName>
    </submittedName>
</protein>
<dbReference type="Gene3D" id="2.30.30.1060">
    <property type="match status" value="1"/>
</dbReference>
<name>A0ABN1GH21_9CAUL</name>